<dbReference type="AlphaFoldDB" id="C1G7Q8"/>
<dbReference type="GO" id="GO:0009396">
    <property type="term" value="P:folic acid-containing compound biosynthetic process"/>
    <property type="evidence" value="ECO:0007669"/>
    <property type="project" value="TreeGrafter"/>
</dbReference>
<comment type="similarity">
    <text evidence="1">Belongs to the 5-formyltetrahydrofolate cyclo-ligase family.</text>
</comment>
<dbReference type="Gene3D" id="3.40.50.10420">
    <property type="entry name" value="NagB/RpiA/CoA transferase-like"/>
    <property type="match status" value="1"/>
</dbReference>
<dbReference type="EC" id="6.3.3.2" evidence="5"/>
<dbReference type="InterPro" id="IPR037171">
    <property type="entry name" value="NagB/RpiA_transferase-like"/>
</dbReference>
<dbReference type="eggNOG" id="KOG3093">
    <property type="taxonomic scope" value="Eukaryota"/>
</dbReference>
<dbReference type="Pfam" id="PF01812">
    <property type="entry name" value="5-FTHF_cyc-lig"/>
    <property type="match status" value="1"/>
</dbReference>
<comment type="catalytic activity">
    <reaction evidence="4">
        <text>(6S)-5-formyl-5,6,7,8-tetrahydrofolate + ATP = (6R)-5,10-methenyltetrahydrofolate + ADP + phosphate</text>
        <dbReference type="Rhea" id="RHEA:10488"/>
        <dbReference type="ChEBI" id="CHEBI:30616"/>
        <dbReference type="ChEBI" id="CHEBI:43474"/>
        <dbReference type="ChEBI" id="CHEBI:57455"/>
        <dbReference type="ChEBI" id="CHEBI:57457"/>
        <dbReference type="ChEBI" id="CHEBI:456216"/>
        <dbReference type="EC" id="6.3.3.2"/>
    </reaction>
</comment>
<keyword evidence="7" id="KW-1185">Reference proteome</keyword>
<reference evidence="6 7" key="1">
    <citation type="journal article" date="2011" name="PLoS Genet.">
        <title>Comparative genomic analysis of human fungal pathogens causing paracoccidioidomycosis.</title>
        <authorList>
            <person name="Desjardins C.A."/>
            <person name="Champion M.D."/>
            <person name="Holder J.W."/>
            <person name="Muszewska A."/>
            <person name="Goldberg J."/>
            <person name="Bailao A.M."/>
            <person name="Brigido M.M."/>
            <person name="Ferreira M.E."/>
            <person name="Garcia A.M."/>
            <person name="Grynberg M."/>
            <person name="Gujja S."/>
            <person name="Heiman D.I."/>
            <person name="Henn M.R."/>
            <person name="Kodira C.D."/>
            <person name="Leon-Narvaez H."/>
            <person name="Longo L.V."/>
            <person name="Ma L.J."/>
            <person name="Malavazi I."/>
            <person name="Matsuo A.L."/>
            <person name="Morais F.V."/>
            <person name="Pereira M."/>
            <person name="Rodriguez-Brito S."/>
            <person name="Sakthikumar S."/>
            <person name="Salem-Izacc S.M."/>
            <person name="Sykes S.M."/>
            <person name="Teixeira M.M."/>
            <person name="Vallejo M.C."/>
            <person name="Walter M.E."/>
            <person name="Yandava C."/>
            <person name="Young S."/>
            <person name="Zeng Q."/>
            <person name="Zucker J."/>
            <person name="Felipe M.S."/>
            <person name="Goldman G.H."/>
            <person name="Haas B.J."/>
            <person name="McEwen J.G."/>
            <person name="Nino-Vega G."/>
            <person name="Puccia R."/>
            <person name="San-Blas G."/>
            <person name="Soares C.M."/>
            <person name="Birren B.W."/>
            <person name="Cuomo C.A."/>
        </authorList>
    </citation>
    <scope>NUCLEOTIDE SEQUENCE [LARGE SCALE GENOMIC DNA]</scope>
    <source>
        <strain evidence="6 7">Pb18</strain>
    </source>
</reference>
<dbReference type="GO" id="GO:0005739">
    <property type="term" value="C:mitochondrion"/>
    <property type="evidence" value="ECO:0007669"/>
    <property type="project" value="TreeGrafter"/>
</dbReference>
<keyword evidence="2" id="KW-0547">Nucleotide-binding</keyword>
<dbReference type="OrthoDB" id="2015992at2759"/>
<dbReference type="SUPFAM" id="SSF100950">
    <property type="entry name" value="NagB/RpiA/CoA transferase-like"/>
    <property type="match status" value="1"/>
</dbReference>
<dbReference type="InParanoid" id="C1G7Q8"/>
<dbReference type="RefSeq" id="XP_010758781.1">
    <property type="nucleotide sequence ID" value="XM_010760479.1"/>
</dbReference>
<organism evidence="6 7">
    <name type="scientific">Paracoccidioides brasiliensis (strain Pb18)</name>
    <dbReference type="NCBI Taxonomy" id="502780"/>
    <lineage>
        <taxon>Eukaryota</taxon>
        <taxon>Fungi</taxon>
        <taxon>Dikarya</taxon>
        <taxon>Ascomycota</taxon>
        <taxon>Pezizomycotina</taxon>
        <taxon>Eurotiomycetes</taxon>
        <taxon>Eurotiomycetidae</taxon>
        <taxon>Onygenales</taxon>
        <taxon>Ajellomycetaceae</taxon>
        <taxon>Paracoccidioides</taxon>
    </lineage>
</organism>
<evidence type="ECO:0000256" key="1">
    <source>
        <dbReference type="ARBA" id="ARBA00010638"/>
    </source>
</evidence>
<dbReference type="KEGG" id="pbn:PADG_03213"/>
<dbReference type="VEuPathDB" id="FungiDB:PADG_03213"/>
<dbReference type="EMBL" id="KN275959">
    <property type="protein sequence ID" value="EEH47115.1"/>
    <property type="molecule type" value="Genomic_DNA"/>
</dbReference>
<evidence type="ECO:0000256" key="5">
    <source>
        <dbReference type="ARBA" id="ARBA00038966"/>
    </source>
</evidence>
<dbReference type="STRING" id="502780.C1G7Q8"/>
<dbReference type="InterPro" id="IPR024185">
    <property type="entry name" value="FTHF_cligase-like_sf"/>
</dbReference>
<dbReference type="HOGENOM" id="CLU_066245_2_1_1"/>
<sequence>MATLQRAKKELRSRLRKILSEVSKECITAQSSVTTRNLLSLPEYHAAKSLSIYLSMPSGEISTTAIVRDAFSRGKQVYVPYLYQSDPNTAATRDRASVMEMLALRSLEDYESLQPDKWGIPSLDASTIANRKNCLGGYGIPTTTTSQSSSTSTDAEAEGTGLDLIVMPGIAFDEQLRRLGHGKGYYDHFINRLMKKGEVNVVEGKTNMRRPYLVALALGEQLLPPDEKIPVAEHDYPMDALVVGNGRILTSSKKEAT</sequence>
<dbReference type="GO" id="GO:0030272">
    <property type="term" value="F:5-formyltetrahydrofolate cyclo-ligase activity"/>
    <property type="evidence" value="ECO:0007669"/>
    <property type="project" value="UniProtKB-EC"/>
</dbReference>
<keyword evidence="3" id="KW-0067">ATP-binding</keyword>
<dbReference type="OMA" id="DKWGIPT"/>
<gene>
    <name evidence="6" type="ORF">PADG_03213</name>
</gene>
<protein>
    <recommendedName>
        <fullName evidence="5">5-formyltetrahydrofolate cyclo-ligase</fullName>
        <ecNumber evidence="5">6.3.3.2</ecNumber>
    </recommendedName>
</protein>
<dbReference type="GeneID" id="22582562"/>
<evidence type="ECO:0000256" key="4">
    <source>
        <dbReference type="ARBA" id="ARBA00036539"/>
    </source>
</evidence>
<keyword evidence="6" id="KW-0436">Ligase</keyword>
<dbReference type="InterPro" id="IPR002698">
    <property type="entry name" value="FTHF_cligase"/>
</dbReference>
<evidence type="ECO:0000313" key="7">
    <source>
        <dbReference type="Proteomes" id="UP000001628"/>
    </source>
</evidence>
<evidence type="ECO:0000313" key="6">
    <source>
        <dbReference type="EMBL" id="EEH47115.1"/>
    </source>
</evidence>
<dbReference type="FunCoup" id="C1G7Q8">
    <property type="interactions" value="196"/>
</dbReference>
<evidence type="ECO:0000256" key="3">
    <source>
        <dbReference type="ARBA" id="ARBA00022840"/>
    </source>
</evidence>
<dbReference type="GO" id="GO:0035999">
    <property type="term" value="P:tetrahydrofolate interconversion"/>
    <property type="evidence" value="ECO:0007669"/>
    <property type="project" value="TreeGrafter"/>
</dbReference>
<evidence type="ECO:0000256" key="2">
    <source>
        <dbReference type="ARBA" id="ARBA00022741"/>
    </source>
</evidence>
<dbReference type="PANTHER" id="PTHR23407">
    <property type="entry name" value="ATPASE INHIBITOR/5-FORMYLTETRAHYDROFOLATE CYCLO-LIGASE"/>
    <property type="match status" value="1"/>
</dbReference>
<accession>C1G7Q8</accession>
<dbReference type="PANTHER" id="PTHR23407:SF1">
    <property type="entry name" value="5-FORMYLTETRAHYDROFOLATE CYCLO-LIGASE"/>
    <property type="match status" value="1"/>
</dbReference>
<dbReference type="Proteomes" id="UP000001628">
    <property type="component" value="Unassembled WGS sequence"/>
</dbReference>
<name>C1G7Q8_PARBD</name>
<dbReference type="FunFam" id="3.40.50.10420:FF:000007">
    <property type="entry name" value="5-formyltetrahydrofolate cyclo-ligase"/>
    <property type="match status" value="1"/>
</dbReference>
<dbReference type="GO" id="GO:0005524">
    <property type="term" value="F:ATP binding"/>
    <property type="evidence" value="ECO:0007669"/>
    <property type="project" value="UniProtKB-KW"/>
</dbReference>
<proteinExistence type="inferred from homology"/>